<dbReference type="AlphaFoldDB" id="A0A0A9GSB4"/>
<sequence>MLEHCPFIHKVLQLYKGVIIAIMELVG</sequence>
<accession>A0A0A9GSB4</accession>
<reference evidence="1" key="2">
    <citation type="journal article" date="2015" name="Data Brief">
        <title>Shoot transcriptome of the giant reed, Arundo donax.</title>
        <authorList>
            <person name="Barrero R.A."/>
            <person name="Guerrero F.D."/>
            <person name="Moolhuijzen P."/>
            <person name="Goolsby J.A."/>
            <person name="Tidwell J."/>
            <person name="Bellgard S.E."/>
            <person name="Bellgard M.I."/>
        </authorList>
    </citation>
    <scope>NUCLEOTIDE SEQUENCE</scope>
    <source>
        <tissue evidence="1">Shoot tissue taken approximately 20 cm above the soil surface</tissue>
    </source>
</reference>
<dbReference type="EMBL" id="GBRH01171577">
    <property type="protein sequence ID" value="JAE26319.1"/>
    <property type="molecule type" value="Transcribed_RNA"/>
</dbReference>
<proteinExistence type="predicted"/>
<reference evidence="1" key="1">
    <citation type="submission" date="2014-09" db="EMBL/GenBank/DDBJ databases">
        <authorList>
            <person name="Magalhaes I.L.F."/>
            <person name="Oliveira U."/>
            <person name="Santos F.R."/>
            <person name="Vidigal T.H.D.A."/>
            <person name="Brescovit A.D."/>
            <person name="Santos A.J."/>
        </authorList>
    </citation>
    <scope>NUCLEOTIDE SEQUENCE</scope>
    <source>
        <tissue evidence="1">Shoot tissue taken approximately 20 cm above the soil surface</tissue>
    </source>
</reference>
<name>A0A0A9GSB4_ARUDO</name>
<protein>
    <submittedName>
        <fullName evidence="1">Uncharacterized protein</fullName>
    </submittedName>
</protein>
<evidence type="ECO:0000313" key="1">
    <source>
        <dbReference type="EMBL" id="JAE26319.1"/>
    </source>
</evidence>
<organism evidence="1">
    <name type="scientific">Arundo donax</name>
    <name type="common">Giant reed</name>
    <name type="synonym">Donax arundinaceus</name>
    <dbReference type="NCBI Taxonomy" id="35708"/>
    <lineage>
        <taxon>Eukaryota</taxon>
        <taxon>Viridiplantae</taxon>
        <taxon>Streptophyta</taxon>
        <taxon>Embryophyta</taxon>
        <taxon>Tracheophyta</taxon>
        <taxon>Spermatophyta</taxon>
        <taxon>Magnoliopsida</taxon>
        <taxon>Liliopsida</taxon>
        <taxon>Poales</taxon>
        <taxon>Poaceae</taxon>
        <taxon>PACMAD clade</taxon>
        <taxon>Arundinoideae</taxon>
        <taxon>Arundineae</taxon>
        <taxon>Arundo</taxon>
    </lineage>
</organism>